<sequence>MTNNERRALRPLVRIAAIAFVGVGMSFTSGGLAAADGGQNVAPAPVAPMPVQTYACAAAEESAKAADAAQIAKNTADQKATEAARNATATRTAATSGLAEHVPYEKQAVLDAAATKAWNENQAAIETARTATDNLNAANIKAAELKSCAPAGPYSIPALAPVGVLPPAVAALAPLVPALAPVVPAVPAAIPATVPDVPMVGGLGNQTDTPVAGLGSAKAGVDTPAAEVLTGRNPSDVLIGATTELLRWAVGIGGILLVVFGTQWALVRRRAVASGEAPSTDLLGAVRHWLGRRG</sequence>
<feature type="transmembrane region" description="Helical" evidence="1">
    <location>
        <begin position="245"/>
        <end position="267"/>
    </location>
</feature>
<name>A0A848KLT4_9NOCA</name>
<evidence type="ECO:0000256" key="1">
    <source>
        <dbReference type="SAM" id="Phobius"/>
    </source>
</evidence>
<reference evidence="2 3" key="1">
    <citation type="submission" date="2019-05" db="EMBL/GenBank/DDBJ databases">
        <authorList>
            <person name="Lee S.D."/>
        </authorList>
    </citation>
    <scope>NUCLEOTIDE SEQUENCE [LARGE SCALE GENOMIC DNA]</scope>
    <source>
        <strain evidence="2 3">YC2-7</strain>
    </source>
</reference>
<proteinExistence type="predicted"/>
<evidence type="ECO:0000313" key="3">
    <source>
        <dbReference type="Proteomes" id="UP000535543"/>
    </source>
</evidence>
<keyword evidence="1" id="KW-0812">Transmembrane</keyword>
<evidence type="ECO:0000313" key="2">
    <source>
        <dbReference type="EMBL" id="NMN98878.1"/>
    </source>
</evidence>
<keyword evidence="3" id="KW-1185">Reference proteome</keyword>
<keyword evidence="1" id="KW-1133">Transmembrane helix</keyword>
<accession>A0A848KLT4</accession>
<reference evidence="2 3" key="2">
    <citation type="submission" date="2020-06" db="EMBL/GenBank/DDBJ databases">
        <title>Antribacter stalactiti gen. nov., sp. nov., a new member of the family Nacardiaceae isolated from a cave.</title>
        <authorList>
            <person name="Kim I.S."/>
        </authorList>
    </citation>
    <scope>NUCLEOTIDE SEQUENCE [LARGE SCALE GENOMIC DNA]</scope>
    <source>
        <strain evidence="2 3">YC2-7</strain>
    </source>
</reference>
<dbReference type="RefSeq" id="WP_169593639.1">
    <property type="nucleotide sequence ID" value="NZ_VCQU01000013.1"/>
</dbReference>
<keyword evidence="1" id="KW-0472">Membrane</keyword>
<feature type="transmembrane region" description="Helical" evidence="1">
    <location>
        <begin position="12"/>
        <end position="35"/>
    </location>
</feature>
<comment type="caution">
    <text evidence="2">The sequence shown here is derived from an EMBL/GenBank/DDBJ whole genome shotgun (WGS) entry which is preliminary data.</text>
</comment>
<organism evidence="2 3">
    <name type="scientific">Antrihabitans stalactiti</name>
    <dbReference type="NCBI Taxonomy" id="2584121"/>
    <lineage>
        <taxon>Bacteria</taxon>
        <taxon>Bacillati</taxon>
        <taxon>Actinomycetota</taxon>
        <taxon>Actinomycetes</taxon>
        <taxon>Mycobacteriales</taxon>
        <taxon>Nocardiaceae</taxon>
        <taxon>Antrihabitans</taxon>
    </lineage>
</organism>
<dbReference type="Proteomes" id="UP000535543">
    <property type="component" value="Unassembled WGS sequence"/>
</dbReference>
<dbReference type="EMBL" id="VCQU01000013">
    <property type="protein sequence ID" value="NMN98878.1"/>
    <property type="molecule type" value="Genomic_DNA"/>
</dbReference>
<protein>
    <submittedName>
        <fullName evidence="2">Uncharacterized protein</fullName>
    </submittedName>
</protein>
<dbReference type="AlphaFoldDB" id="A0A848KLT4"/>
<gene>
    <name evidence="2" type="ORF">FGL95_27970</name>
</gene>